<accession>A0A168FPD8</accession>
<evidence type="ECO:0000256" key="7">
    <source>
        <dbReference type="ARBA" id="ARBA00035120"/>
    </source>
</evidence>
<keyword evidence="12" id="KW-1185">Reference proteome</keyword>
<dbReference type="PANTHER" id="PTHR28259">
    <property type="entry name" value="FLUORIDE EXPORT PROTEIN 1-RELATED"/>
    <property type="match status" value="1"/>
</dbReference>
<dbReference type="Pfam" id="PF02537">
    <property type="entry name" value="CRCB"/>
    <property type="match status" value="1"/>
</dbReference>
<evidence type="ECO:0000256" key="4">
    <source>
        <dbReference type="ARBA" id="ARBA00022989"/>
    </source>
</evidence>
<dbReference type="PANTHER" id="PTHR28259:SF1">
    <property type="entry name" value="FLUORIDE EXPORT PROTEIN 1-RELATED"/>
    <property type="match status" value="1"/>
</dbReference>
<keyword evidence="2 10" id="KW-1003">Cell membrane</keyword>
<protein>
    <recommendedName>
        <fullName evidence="10">Fluoride-specific ion channel FluC</fullName>
    </recommendedName>
</protein>
<evidence type="ECO:0000256" key="3">
    <source>
        <dbReference type="ARBA" id="ARBA00022692"/>
    </source>
</evidence>
<evidence type="ECO:0000313" key="11">
    <source>
        <dbReference type="EMBL" id="ANC32246.1"/>
    </source>
</evidence>
<comment type="subcellular location">
    <subcellularLocation>
        <location evidence="1 10">Cell membrane</location>
        <topology evidence="1 10">Multi-pass membrane protein</topology>
    </subcellularLocation>
</comment>
<dbReference type="NCBIfam" id="TIGR00494">
    <property type="entry name" value="crcB"/>
    <property type="match status" value="1"/>
</dbReference>
<evidence type="ECO:0000256" key="9">
    <source>
        <dbReference type="ARBA" id="ARBA00049940"/>
    </source>
</evidence>
<dbReference type="HAMAP" id="MF_00454">
    <property type="entry name" value="FluC"/>
    <property type="match status" value="1"/>
</dbReference>
<keyword evidence="10" id="KW-0813">Transport</keyword>
<dbReference type="GO" id="GO:0062054">
    <property type="term" value="F:fluoride channel activity"/>
    <property type="evidence" value="ECO:0007669"/>
    <property type="project" value="UniProtKB-UniRule"/>
</dbReference>
<dbReference type="Proteomes" id="UP000076794">
    <property type="component" value="Chromosome"/>
</dbReference>
<dbReference type="RefSeq" id="WP_068203398.1">
    <property type="nucleotide sequence ID" value="NZ_CP014209.1"/>
</dbReference>
<dbReference type="STRING" id="1300344.I598_2717"/>
<evidence type="ECO:0000313" key="12">
    <source>
        <dbReference type="Proteomes" id="UP000076794"/>
    </source>
</evidence>
<dbReference type="KEGG" id="ido:I598_2717"/>
<keyword evidence="10" id="KW-0406">Ion transport</keyword>
<dbReference type="OrthoDB" id="5148600at2"/>
<comment type="similarity">
    <text evidence="7 10">Belongs to the fluoride channel Fluc/FEX (TC 1.A.43) family.</text>
</comment>
<name>A0A168FPD8_9MICO</name>
<evidence type="ECO:0000256" key="2">
    <source>
        <dbReference type="ARBA" id="ARBA00022475"/>
    </source>
</evidence>
<comment type="function">
    <text evidence="9 10">Fluoride-specific ion channel. Important for reducing fluoride concentration in the cell, thus reducing its toxicity.</text>
</comment>
<dbReference type="PATRIC" id="fig|1300344.3.peg.2733"/>
<keyword evidence="5 10" id="KW-0472">Membrane</keyword>
<evidence type="ECO:0000256" key="5">
    <source>
        <dbReference type="ARBA" id="ARBA00023136"/>
    </source>
</evidence>
<feature type="binding site" evidence="10">
    <location>
        <position position="77"/>
    </location>
    <ligand>
        <name>Na(+)</name>
        <dbReference type="ChEBI" id="CHEBI:29101"/>
        <note>structural</note>
    </ligand>
</feature>
<dbReference type="GO" id="GO:0140114">
    <property type="term" value="P:cellular detoxification of fluoride"/>
    <property type="evidence" value="ECO:0007669"/>
    <property type="project" value="UniProtKB-UniRule"/>
</dbReference>
<dbReference type="EMBL" id="CP014209">
    <property type="protein sequence ID" value="ANC32246.1"/>
    <property type="molecule type" value="Genomic_DNA"/>
</dbReference>
<feature type="transmembrane region" description="Helical" evidence="10">
    <location>
        <begin position="105"/>
        <end position="127"/>
    </location>
</feature>
<keyword evidence="10" id="KW-0915">Sodium</keyword>
<evidence type="ECO:0000256" key="10">
    <source>
        <dbReference type="HAMAP-Rule" id="MF_00454"/>
    </source>
</evidence>
<comment type="catalytic activity">
    <reaction evidence="8">
        <text>fluoride(in) = fluoride(out)</text>
        <dbReference type="Rhea" id="RHEA:76159"/>
        <dbReference type="ChEBI" id="CHEBI:17051"/>
    </reaction>
    <physiologicalReaction direction="left-to-right" evidence="8">
        <dbReference type="Rhea" id="RHEA:76160"/>
    </physiologicalReaction>
</comment>
<gene>
    <name evidence="10 11" type="primary">crcB</name>
    <name evidence="10" type="synonym">fluC</name>
    <name evidence="11" type="ORF">I598_2717</name>
</gene>
<evidence type="ECO:0000256" key="6">
    <source>
        <dbReference type="ARBA" id="ARBA00023303"/>
    </source>
</evidence>
<keyword evidence="4 10" id="KW-1133">Transmembrane helix</keyword>
<sequence length="129" mass="12852">MSGLLAFVVVAVGGGLGAAARFWVADTVKARRPSGFPWGTWVVNTAGSLVIGVVSGWIALTGAAEAWHLFLVVGFCGGFTTFSTSVVETVTILRGGRARAAVRHALGTLGASVAAVTVGLLLAGAVVGG</sequence>
<reference evidence="11 12" key="1">
    <citation type="submission" date="2016-01" db="EMBL/GenBank/DDBJ databases">
        <title>Complete genome sequence of a soil Actinobacterium, Isoptericola dokdonensis DS-3.</title>
        <authorList>
            <person name="Kwon S.-K."/>
            <person name="Kim J.F."/>
        </authorList>
    </citation>
    <scope>NUCLEOTIDE SEQUENCE [LARGE SCALE GENOMIC DNA]</scope>
    <source>
        <strain evidence="11 12">DS-3</strain>
    </source>
</reference>
<evidence type="ECO:0000256" key="1">
    <source>
        <dbReference type="ARBA" id="ARBA00004651"/>
    </source>
</evidence>
<dbReference type="GO" id="GO:0046872">
    <property type="term" value="F:metal ion binding"/>
    <property type="evidence" value="ECO:0007669"/>
    <property type="project" value="UniProtKB-KW"/>
</dbReference>
<feature type="transmembrane region" description="Helical" evidence="10">
    <location>
        <begin position="36"/>
        <end position="60"/>
    </location>
</feature>
<dbReference type="InterPro" id="IPR003691">
    <property type="entry name" value="FluC"/>
</dbReference>
<comment type="activity regulation">
    <text evidence="10">Na(+) is not transported, but it plays an essential structural role and its presence is essential for fluoride channel function.</text>
</comment>
<proteinExistence type="inferred from homology"/>
<evidence type="ECO:0000256" key="8">
    <source>
        <dbReference type="ARBA" id="ARBA00035585"/>
    </source>
</evidence>
<organism evidence="11 12">
    <name type="scientific">Isoptericola dokdonensis DS-3</name>
    <dbReference type="NCBI Taxonomy" id="1300344"/>
    <lineage>
        <taxon>Bacteria</taxon>
        <taxon>Bacillati</taxon>
        <taxon>Actinomycetota</taxon>
        <taxon>Actinomycetes</taxon>
        <taxon>Micrococcales</taxon>
        <taxon>Promicromonosporaceae</taxon>
        <taxon>Isoptericola</taxon>
    </lineage>
</organism>
<keyword evidence="6 10" id="KW-0407">Ion channel</keyword>
<feature type="binding site" evidence="10">
    <location>
        <position position="80"/>
    </location>
    <ligand>
        <name>Na(+)</name>
        <dbReference type="ChEBI" id="CHEBI:29101"/>
        <note>structural</note>
    </ligand>
</feature>
<keyword evidence="3 10" id="KW-0812">Transmembrane</keyword>
<dbReference type="AlphaFoldDB" id="A0A168FPD8"/>
<keyword evidence="10" id="KW-0479">Metal-binding</keyword>
<feature type="transmembrane region" description="Helical" evidence="10">
    <location>
        <begin position="6"/>
        <end position="24"/>
    </location>
</feature>
<feature type="transmembrane region" description="Helical" evidence="10">
    <location>
        <begin position="66"/>
        <end position="93"/>
    </location>
</feature>
<dbReference type="GO" id="GO:0005886">
    <property type="term" value="C:plasma membrane"/>
    <property type="evidence" value="ECO:0007669"/>
    <property type="project" value="UniProtKB-SubCell"/>
</dbReference>